<keyword evidence="3" id="KW-1185">Reference proteome</keyword>
<comment type="caution">
    <text evidence="2">The sequence shown here is derived from an EMBL/GenBank/DDBJ whole genome shotgun (WGS) entry which is preliminary data.</text>
</comment>
<evidence type="ECO:0000313" key="2">
    <source>
        <dbReference type="EMBL" id="MBA8805793.1"/>
    </source>
</evidence>
<feature type="signal peptide" evidence="1">
    <location>
        <begin position="1"/>
        <end position="21"/>
    </location>
</feature>
<name>A0A7W3J3W4_9ACTN</name>
<sequence>MRRALALVALLLATGCTSGHHDGPDGPDPGADPDRAAIHDGLATLFAGDHPTAADLADGDCFARELVARVTPAQLRAAGVLDESYAVVAELPVLDQSVGEAWVQAQFACVDYVEAAARAAVSVSHGAVDPGVYAACLRGALTGDELHDAVLATLTGSVDGPEVKTLSSAQSACTERAKRR</sequence>
<evidence type="ECO:0000256" key="1">
    <source>
        <dbReference type="SAM" id="SignalP"/>
    </source>
</evidence>
<accession>A0A7W3J3W4</accession>
<dbReference type="EMBL" id="JACGXA010000003">
    <property type="protein sequence ID" value="MBA8805793.1"/>
    <property type="molecule type" value="Genomic_DNA"/>
</dbReference>
<feature type="chain" id="PRO_5038406803" description="DUF732 domain-containing protein" evidence="1">
    <location>
        <begin position="22"/>
        <end position="180"/>
    </location>
</feature>
<dbReference type="PROSITE" id="PS51257">
    <property type="entry name" value="PROKAR_LIPOPROTEIN"/>
    <property type="match status" value="1"/>
</dbReference>
<dbReference type="AlphaFoldDB" id="A0A7W3J3W4"/>
<evidence type="ECO:0008006" key="4">
    <source>
        <dbReference type="Google" id="ProtNLM"/>
    </source>
</evidence>
<proteinExistence type="predicted"/>
<keyword evidence="1" id="KW-0732">Signal</keyword>
<protein>
    <recommendedName>
        <fullName evidence="4">DUF732 domain-containing protein</fullName>
    </recommendedName>
</protein>
<gene>
    <name evidence="2" type="ORF">FB382_004138</name>
</gene>
<dbReference type="Proteomes" id="UP000580910">
    <property type="component" value="Unassembled WGS sequence"/>
</dbReference>
<evidence type="ECO:0000313" key="3">
    <source>
        <dbReference type="Proteomes" id="UP000580910"/>
    </source>
</evidence>
<reference evidence="2 3" key="1">
    <citation type="submission" date="2020-07" db="EMBL/GenBank/DDBJ databases">
        <title>Sequencing the genomes of 1000 actinobacteria strains.</title>
        <authorList>
            <person name="Klenk H.-P."/>
        </authorList>
    </citation>
    <scope>NUCLEOTIDE SEQUENCE [LARGE SCALE GENOMIC DNA]</scope>
    <source>
        <strain evidence="2 3">DSM 21349</strain>
    </source>
</reference>
<dbReference type="RefSeq" id="WP_182541815.1">
    <property type="nucleotide sequence ID" value="NZ_JACGXA010000003.1"/>
</dbReference>
<organism evidence="2 3">
    <name type="scientific">Nocardioides ginsengisegetis</name>
    <dbReference type="NCBI Taxonomy" id="661491"/>
    <lineage>
        <taxon>Bacteria</taxon>
        <taxon>Bacillati</taxon>
        <taxon>Actinomycetota</taxon>
        <taxon>Actinomycetes</taxon>
        <taxon>Propionibacteriales</taxon>
        <taxon>Nocardioidaceae</taxon>
        <taxon>Nocardioides</taxon>
    </lineage>
</organism>